<organism evidence="1 2">
    <name type="scientific">Saprolegnia diclina (strain VS20)</name>
    <dbReference type="NCBI Taxonomy" id="1156394"/>
    <lineage>
        <taxon>Eukaryota</taxon>
        <taxon>Sar</taxon>
        <taxon>Stramenopiles</taxon>
        <taxon>Oomycota</taxon>
        <taxon>Saprolegniomycetes</taxon>
        <taxon>Saprolegniales</taxon>
        <taxon>Saprolegniaceae</taxon>
        <taxon>Saprolegnia</taxon>
    </lineage>
</organism>
<protein>
    <submittedName>
        <fullName evidence="1">Uncharacterized protein</fullName>
    </submittedName>
</protein>
<dbReference type="InParanoid" id="T0RV92"/>
<dbReference type="AlphaFoldDB" id="T0RV92"/>
<dbReference type="EMBL" id="JH767155">
    <property type="protein sequence ID" value="EQC34327.1"/>
    <property type="molecule type" value="Genomic_DNA"/>
</dbReference>
<gene>
    <name evidence="1" type="ORF">SDRG_08100</name>
</gene>
<accession>T0RV92</accession>
<name>T0RV92_SAPDV</name>
<dbReference type="VEuPathDB" id="FungiDB:SDRG_08100"/>
<keyword evidence="2" id="KW-1185">Reference proteome</keyword>
<reference evidence="1 2" key="1">
    <citation type="submission" date="2012-04" db="EMBL/GenBank/DDBJ databases">
        <title>The Genome Sequence of Saprolegnia declina VS20.</title>
        <authorList>
            <consortium name="The Broad Institute Genome Sequencing Platform"/>
            <person name="Russ C."/>
            <person name="Nusbaum C."/>
            <person name="Tyler B."/>
            <person name="van West P."/>
            <person name="Dieguez-Uribeondo J."/>
            <person name="de Bruijn I."/>
            <person name="Tripathy S."/>
            <person name="Jiang R."/>
            <person name="Young S.K."/>
            <person name="Zeng Q."/>
            <person name="Gargeya S."/>
            <person name="Fitzgerald M."/>
            <person name="Haas B."/>
            <person name="Abouelleil A."/>
            <person name="Alvarado L."/>
            <person name="Arachchi H.M."/>
            <person name="Berlin A."/>
            <person name="Chapman S.B."/>
            <person name="Goldberg J."/>
            <person name="Griggs A."/>
            <person name="Gujja S."/>
            <person name="Hansen M."/>
            <person name="Howarth C."/>
            <person name="Imamovic A."/>
            <person name="Larimer J."/>
            <person name="McCowen C."/>
            <person name="Montmayeur A."/>
            <person name="Murphy C."/>
            <person name="Neiman D."/>
            <person name="Pearson M."/>
            <person name="Priest M."/>
            <person name="Roberts A."/>
            <person name="Saif S."/>
            <person name="Shea T."/>
            <person name="Sisk P."/>
            <person name="Sykes S."/>
            <person name="Wortman J."/>
            <person name="Nusbaum C."/>
            <person name="Birren B."/>
        </authorList>
    </citation>
    <scope>NUCLEOTIDE SEQUENCE [LARGE SCALE GENOMIC DNA]</scope>
    <source>
        <strain evidence="1 2">VS20</strain>
    </source>
</reference>
<sequence>MPASLDTILPTPVLSNAMNSVHYTSNDDVELPNIYTYFHDFTFETDANMDDMDAVSVFIAGLEYLKHLFMTSAPPTAA</sequence>
<proteinExistence type="predicted"/>
<evidence type="ECO:0000313" key="1">
    <source>
        <dbReference type="EMBL" id="EQC34327.1"/>
    </source>
</evidence>
<dbReference type="RefSeq" id="XP_008612189.1">
    <property type="nucleotide sequence ID" value="XM_008613967.1"/>
</dbReference>
<dbReference type="Proteomes" id="UP000030762">
    <property type="component" value="Unassembled WGS sequence"/>
</dbReference>
<evidence type="ECO:0000313" key="2">
    <source>
        <dbReference type="Proteomes" id="UP000030762"/>
    </source>
</evidence>
<dbReference type="GeneID" id="19948827"/>